<comment type="caution">
    <text evidence="2">The sequence shown here is derived from an EMBL/GenBank/DDBJ whole genome shotgun (WGS) entry which is preliminary data.</text>
</comment>
<evidence type="ECO:0000259" key="1">
    <source>
        <dbReference type="Pfam" id="PF00078"/>
    </source>
</evidence>
<proteinExistence type="predicted"/>
<accession>A0ABD3HNY9</accession>
<gene>
    <name evidence="2" type="ORF">R1sor_005626</name>
</gene>
<evidence type="ECO:0000313" key="3">
    <source>
        <dbReference type="Proteomes" id="UP001633002"/>
    </source>
</evidence>
<evidence type="ECO:0000313" key="2">
    <source>
        <dbReference type="EMBL" id="KAL3691975.1"/>
    </source>
</evidence>
<organism evidence="2 3">
    <name type="scientific">Riccia sorocarpa</name>
    <dbReference type="NCBI Taxonomy" id="122646"/>
    <lineage>
        <taxon>Eukaryota</taxon>
        <taxon>Viridiplantae</taxon>
        <taxon>Streptophyta</taxon>
        <taxon>Embryophyta</taxon>
        <taxon>Marchantiophyta</taxon>
        <taxon>Marchantiopsida</taxon>
        <taxon>Marchantiidae</taxon>
        <taxon>Marchantiales</taxon>
        <taxon>Ricciaceae</taxon>
        <taxon>Riccia</taxon>
    </lineage>
</organism>
<keyword evidence="3" id="KW-1185">Reference proteome</keyword>
<dbReference type="InterPro" id="IPR000477">
    <property type="entry name" value="RT_dom"/>
</dbReference>
<protein>
    <recommendedName>
        <fullName evidence="1">Reverse transcriptase domain-containing protein</fullName>
    </recommendedName>
</protein>
<sequence>MNFDGKFIQLLQGLLEGVSSVVHLNGAFTKDIELQQGVRQGCPIAPLLFSLSTQPLMLLLREAQVQGQVQGLEVGNMRTILEALFADDIGLLLRAEEDNWRKATEVVKRFEKISGAKLNVSKSLVISIGFSEPPSWLIASGCKLALLGEVYTYLGCPIGVELTEEQSLQFLLDKLIRKLHYWANRLLSWESRVVLTKHWKVANTNSRWKELGWHPSESLLLGNAMRLADTPTLNRMLEGWWSSRRWLNFKGTPKDLPASTTTEQFINIAETWWGMRRSEVIQARKLFKKAELTDCCTVNAGKLNELELLDRGVCRSRASMQPSIPEGPLSRIISLWCECNAGSITRAPSLADNRLWQWERAGKNLEGCLHSTREWRWLWNSKKPLESKWNHEWDTAWEDTRWKQFWTAMWASKLSPHSLILDFGAIYGILEGELMDY</sequence>
<feature type="domain" description="Reverse transcriptase" evidence="1">
    <location>
        <begin position="23"/>
        <end position="127"/>
    </location>
</feature>
<reference evidence="2 3" key="1">
    <citation type="submission" date="2024-09" db="EMBL/GenBank/DDBJ databases">
        <title>Chromosome-scale assembly of Riccia sorocarpa.</title>
        <authorList>
            <person name="Paukszto L."/>
        </authorList>
    </citation>
    <scope>NUCLEOTIDE SEQUENCE [LARGE SCALE GENOMIC DNA]</scope>
    <source>
        <strain evidence="2">LP-2024</strain>
        <tissue evidence="2">Aerial parts of the thallus</tissue>
    </source>
</reference>
<dbReference type="Proteomes" id="UP001633002">
    <property type="component" value="Unassembled WGS sequence"/>
</dbReference>
<name>A0ABD3HNY9_9MARC</name>
<dbReference type="AlphaFoldDB" id="A0ABD3HNY9"/>
<dbReference type="EMBL" id="JBJQOH010000003">
    <property type="protein sequence ID" value="KAL3691975.1"/>
    <property type="molecule type" value="Genomic_DNA"/>
</dbReference>
<dbReference type="Pfam" id="PF00078">
    <property type="entry name" value="RVT_1"/>
    <property type="match status" value="1"/>
</dbReference>
<dbReference type="PANTHER" id="PTHR31635:SF196">
    <property type="entry name" value="REVERSE TRANSCRIPTASE DOMAIN-CONTAINING PROTEIN-RELATED"/>
    <property type="match status" value="1"/>
</dbReference>
<dbReference type="PANTHER" id="PTHR31635">
    <property type="entry name" value="REVERSE TRANSCRIPTASE DOMAIN-CONTAINING PROTEIN-RELATED"/>
    <property type="match status" value="1"/>
</dbReference>